<dbReference type="PANTHER" id="PTHR10366:SF564">
    <property type="entry name" value="STEROL-4-ALPHA-CARBOXYLATE 3-DEHYDROGENASE, DECARBOXYLATING"/>
    <property type="match status" value="1"/>
</dbReference>
<comment type="similarity">
    <text evidence="2">Belongs to the NAD(P)-dependent epimerase/dehydratase family. Dihydroflavonol-4-reductase subfamily.</text>
</comment>
<dbReference type="Gene3D" id="3.40.50.720">
    <property type="entry name" value="NAD(P)-binding Rossmann-like Domain"/>
    <property type="match status" value="1"/>
</dbReference>
<dbReference type="EMBL" id="CAFBLN010000003">
    <property type="protein sequence ID" value="CAB4859689.1"/>
    <property type="molecule type" value="Genomic_DNA"/>
</dbReference>
<sequence length="341" mass="37068">MTSVFVSGASGYIGKHITLQLLNDGYTVRASVRSTVKADEVIAAVTPHLVDPNAINSLSFVELDLLSDNGWTEALQNIDVLMHTASPFTIDKVKDENVLIRPAVDGTLRALRAAHAAGVKRVILTSSVAAIQGVELTESEKDYDESNWTDVMSPLGSDPYTKSKTLAERAAWEYIATEAPEIAMTTINPSMVLGAPLDQNYGTSVSVLERVLDAKDPAMPDLAFSIVDVRDVAAMHVRSIAMKDAEGQRYIAASDAITFIEIAKLLKRTFPEKKIVTRRAPKLLMHVLALFDGQIKSILPMLGKPVRISSKKAQSGFDMKFIDVETSIVETAKFLVAHSGK</sequence>
<proteinExistence type="inferred from homology"/>
<evidence type="ECO:0000256" key="2">
    <source>
        <dbReference type="ARBA" id="ARBA00023445"/>
    </source>
</evidence>
<dbReference type="PANTHER" id="PTHR10366">
    <property type="entry name" value="NAD DEPENDENT EPIMERASE/DEHYDRATASE"/>
    <property type="match status" value="1"/>
</dbReference>
<evidence type="ECO:0000259" key="3">
    <source>
        <dbReference type="Pfam" id="PF01370"/>
    </source>
</evidence>
<dbReference type="GO" id="GO:0016616">
    <property type="term" value="F:oxidoreductase activity, acting on the CH-OH group of donors, NAD or NADP as acceptor"/>
    <property type="evidence" value="ECO:0007669"/>
    <property type="project" value="TreeGrafter"/>
</dbReference>
<name>A0A6J7CUB3_9ZZZZ</name>
<dbReference type="InterPro" id="IPR001509">
    <property type="entry name" value="Epimerase_deHydtase"/>
</dbReference>
<dbReference type="InterPro" id="IPR050425">
    <property type="entry name" value="NAD(P)_dehydrat-like"/>
</dbReference>
<dbReference type="SUPFAM" id="SSF51735">
    <property type="entry name" value="NAD(P)-binding Rossmann-fold domains"/>
    <property type="match status" value="1"/>
</dbReference>
<dbReference type="InterPro" id="IPR036291">
    <property type="entry name" value="NAD(P)-bd_dom_sf"/>
</dbReference>
<keyword evidence="1" id="KW-0560">Oxidoreductase</keyword>
<organism evidence="4">
    <name type="scientific">freshwater metagenome</name>
    <dbReference type="NCBI Taxonomy" id="449393"/>
    <lineage>
        <taxon>unclassified sequences</taxon>
        <taxon>metagenomes</taxon>
        <taxon>ecological metagenomes</taxon>
    </lineage>
</organism>
<feature type="domain" description="NAD-dependent epimerase/dehydratase" evidence="3">
    <location>
        <begin position="4"/>
        <end position="248"/>
    </location>
</feature>
<evidence type="ECO:0000313" key="4">
    <source>
        <dbReference type="EMBL" id="CAB4859689.1"/>
    </source>
</evidence>
<evidence type="ECO:0000256" key="1">
    <source>
        <dbReference type="ARBA" id="ARBA00023002"/>
    </source>
</evidence>
<dbReference type="FunFam" id="3.40.50.720:FF:000336">
    <property type="entry name" value="Aldehyde reductase"/>
    <property type="match status" value="1"/>
</dbReference>
<protein>
    <submittedName>
        <fullName evidence="4">Unannotated protein</fullName>
    </submittedName>
</protein>
<accession>A0A6J7CUB3</accession>
<dbReference type="Pfam" id="PF01370">
    <property type="entry name" value="Epimerase"/>
    <property type="match status" value="1"/>
</dbReference>
<dbReference type="AlphaFoldDB" id="A0A6J7CUB3"/>
<reference evidence="4" key="1">
    <citation type="submission" date="2020-05" db="EMBL/GenBank/DDBJ databases">
        <authorList>
            <person name="Chiriac C."/>
            <person name="Salcher M."/>
            <person name="Ghai R."/>
            <person name="Kavagutti S V."/>
        </authorList>
    </citation>
    <scope>NUCLEOTIDE SEQUENCE</scope>
</reference>
<gene>
    <name evidence="4" type="ORF">UFOPK3381_00177</name>
</gene>